<feature type="transmembrane region" description="Helical" evidence="1">
    <location>
        <begin position="5"/>
        <end position="25"/>
    </location>
</feature>
<proteinExistence type="predicted"/>
<protein>
    <recommendedName>
        <fullName evidence="4">Dipeptidylpeptidase IV N-terminal domain-containing protein</fullName>
    </recommendedName>
</protein>
<evidence type="ECO:0008006" key="4">
    <source>
        <dbReference type="Google" id="ProtNLM"/>
    </source>
</evidence>
<keyword evidence="1" id="KW-1133">Transmembrane helix</keyword>
<dbReference type="Proteomes" id="UP000177029">
    <property type="component" value="Unassembled WGS sequence"/>
</dbReference>
<evidence type="ECO:0000256" key="1">
    <source>
        <dbReference type="SAM" id="Phobius"/>
    </source>
</evidence>
<keyword evidence="1" id="KW-0472">Membrane</keyword>
<dbReference type="STRING" id="1802555.A2755_03485"/>
<organism evidence="2 3">
    <name type="scientific">Candidatus Wolfebacteria bacterium RIFCSPHIGHO2_01_FULL_48_22</name>
    <dbReference type="NCBI Taxonomy" id="1802555"/>
    <lineage>
        <taxon>Bacteria</taxon>
        <taxon>Candidatus Wolfeibacteriota</taxon>
    </lineage>
</organism>
<keyword evidence="1" id="KW-0812">Transmembrane</keyword>
<dbReference type="SUPFAM" id="SSF82171">
    <property type="entry name" value="DPP6 N-terminal domain-like"/>
    <property type="match status" value="1"/>
</dbReference>
<comment type="caution">
    <text evidence="2">The sequence shown here is derived from an EMBL/GenBank/DDBJ whole genome shotgun (WGS) entry which is preliminary data.</text>
</comment>
<evidence type="ECO:0000313" key="3">
    <source>
        <dbReference type="Proteomes" id="UP000177029"/>
    </source>
</evidence>
<gene>
    <name evidence="2" type="ORF">A2755_03485</name>
</gene>
<dbReference type="AlphaFoldDB" id="A0A1F8DPP6"/>
<sequence>MRRVIIILIIVVIIAIIAGVVFALLDSGNGDGEDSPLKNVFPISLLYPDTSSTPGVFIPGSGGGSGGYTEETDEYAEGSAVHPIPLSQEEIYGYWVSSSTAFFLTKDGDLKKNDGTGEFSLLSHSYGIPLRVKQNLAGTAAAVKFDSGSTYLYIESRNAWEFLGNAISDFAFSPDGNSLLALEERGSEMSMVRHEPFTTPKRAVTLLRMSGVDLRVQWPSANRAVLSSVPSYYAESQIWEINLQTQTFRKIAVGSGMSAITSPFVTRTVVFTPESKQKMVARLYASDGTQVNSYSRMLLEAKCGASLSDPIVWCGAPQLVPADAHVFPDDYLQREVFTHDELAGIALDTGEFFTIPFRSDSYVDMSGVKHSNGVVYFINRLDDRLYKLEVGL</sequence>
<dbReference type="EMBL" id="MGIP01000019">
    <property type="protein sequence ID" value="OGM90590.1"/>
    <property type="molecule type" value="Genomic_DNA"/>
</dbReference>
<name>A0A1F8DPP6_9BACT</name>
<accession>A0A1F8DPP6</accession>
<evidence type="ECO:0000313" key="2">
    <source>
        <dbReference type="EMBL" id="OGM90590.1"/>
    </source>
</evidence>
<reference evidence="2 3" key="1">
    <citation type="journal article" date="2016" name="Nat. Commun.">
        <title>Thousands of microbial genomes shed light on interconnected biogeochemical processes in an aquifer system.</title>
        <authorList>
            <person name="Anantharaman K."/>
            <person name="Brown C.T."/>
            <person name="Hug L.A."/>
            <person name="Sharon I."/>
            <person name="Castelle C.J."/>
            <person name="Probst A.J."/>
            <person name="Thomas B.C."/>
            <person name="Singh A."/>
            <person name="Wilkins M.J."/>
            <person name="Karaoz U."/>
            <person name="Brodie E.L."/>
            <person name="Williams K.H."/>
            <person name="Hubbard S.S."/>
            <person name="Banfield J.F."/>
        </authorList>
    </citation>
    <scope>NUCLEOTIDE SEQUENCE [LARGE SCALE GENOMIC DNA]</scope>
</reference>